<feature type="compositionally biased region" description="Basic and acidic residues" evidence="6">
    <location>
        <begin position="149"/>
        <end position="160"/>
    </location>
</feature>
<evidence type="ECO:0000256" key="6">
    <source>
        <dbReference type="SAM" id="MobiDB-lite"/>
    </source>
</evidence>
<feature type="region of interest" description="Disordered" evidence="6">
    <location>
        <begin position="149"/>
        <end position="198"/>
    </location>
</feature>
<dbReference type="GO" id="GO:0008270">
    <property type="term" value="F:zinc ion binding"/>
    <property type="evidence" value="ECO:0007669"/>
    <property type="project" value="UniProtKB-KW"/>
</dbReference>
<feature type="compositionally biased region" description="Low complexity" evidence="6">
    <location>
        <begin position="336"/>
        <end position="346"/>
    </location>
</feature>
<dbReference type="InterPro" id="IPR050688">
    <property type="entry name" value="Zinc_finger/UBP_domain"/>
</dbReference>
<dbReference type="PANTHER" id="PTHR24403">
    <property type="entry name" value="ZINC FINGER PROTEIN"/>
    <property type="match status" value="1"/>
</dbReference>
<feature type="domain" description="C2H2-type" evidence="7">
    <location>
        <begin position="249"/>
        <end position="276"/>
    </location>
</feature>
<dbReference type="SMART" id="SM00355">
    <property type="entry name" value="ZnF_C2H2"/>
    <property type="match status" value="9"/>
</dbReference>
<feature type="region of interest" description="Disordered" evidence="6">
    <location>
        <begin position="504"/>
        <end position="557"/>
    </location>
</feature>
<dbReference type="WBParaSite" id="PSAMB.scaffold10477size4054.g33338.t1">
    <property type="protein sequence ID" value="PSAMB.scaffold10477size4054.g33338.t1"/>
    <property type="gene ID" value="PSAMB.scaffold10477size4054.g33338"/>
</dbReference>
<evidence type="ECO:0000313" key="8">
    <source>
        <dbReference type="Proteomes" id="UP000887566"/>
    </source>
</evidence>
<feature type="compositionally biased region" description="Basic and acidic residues" evidence="6">
    <location>
        <begin position="515"/>
        <end position="527"/>
    </location>
</feature>
<protein>
    <submittedName>
        <fullName evidence="9">C2H2-type domain-containing protein</fullName>
    </submittedName>
</protein>
<dbReference type="AlphaFoldDB" id="A0A914UK87"/>
<evidence type="ECO:0000256" key="4">
    <source>
        <dbReference type="ARBA" id="ARBA00022833"/>
    </source>
</evidence>
<reference evidence="9" key="1">
    <citation type="submission" date="2022-11" db="UniProtKB">
        <authorList>
            <consortium name="WormBaseParasite"/>
        </authorList>
    </citation>
    <scope>IDENTIFICATION</scope>
</reference>
<feature type="region of interest" description="Disordered" evidence="6">
    <location>
        <begin position="387"/>
        <end position="428"/>
    </location>
</feature>
<keyword evidence="2" id="KW-0677">Repeat</keyword>
<evidence type="ECO:0000259" key="7">
    <source>
        <dbReference type="PROSITE" id="PS50157"/>
    </source>
</evidence>
<evidence type="ECO:0000256" key="1">
    <source>
        <dbReference type="ARBA" id="ARBA00022723"/>
    </source>
</evidence>
<dbReference type="InterPro" id="IPR036236">
    <property type="entry name" value="Znf_C2H2_sf"/>
</dbReference>
<dbReference type="Proteomes" id="UP000887566">
    <property type="component" value="Unplaced"/>
</dbReference>
<keyword evidence="1" id="KW-0479">Metal-binding</keyword>
<name>A0A914UK87_9BILA</name>
<keyword evidence="4" id="KW-0862">Zinc</keyword>
<proteinExistence type="predicted"/>
<feature type="compositionally biased region" description="Polar residues" evidence="6">
    <location>
        <begin position="532"/>
        <end position="556"/>
    </location>
</feature>
<evidence type="ECO:0000256" key="3">
    <source>
        <dbReference type="ARBA" id="ARBA00022771"/>
    </source>
</evidence>
<keyword evidence="8" id="KW-1185">Reference proteome</keyword>
<dbReference type="GO" id="GO:0045944">
    <property type="term" value="P:positive regulation of transcription by RNA polymerase II"/>
    <property type="evidence" value="ECO:0007669"/>
    <property type="project" value="TreeGrafter"/>
</dbReference>
<evidence type="ECO:0000256" key="2">
    <source>
        <dbReference type="ARBA" id="ARBA00022737"/>
    </source>
</evidence>
<keyword evidence="3 5" id="KW-0863">Zinc-finger</keyword>
<organism evidence="8 9">
    <name type="scientific">Plectus sambesii</name>
    <dbReference type="NCBI Taxonomy" id="2011161"/>
    <lineage>
        <taxon>Eukaryota</taxon>
        <taxon>Metazoa</taxon>
        <taxon>Ecdysozoa</taxon>
        <taxon>Nematoda</taxon>
        <taxon>Chromadorea</taxon>
        <taxon>Plectida</taxon>
        <taxon>Plectina</taxon>
        <taxon>Plectoidea</taxon>
        <taxon>Plectidae</taxon>
        <taxon>Plectus</taxon>
    </lineage>
</organism>
<feature type="domain" description="C2H2-type" evidence="7">
    <location>
        <begin position="594"/>
        <end position="621"/>
    </location>
</feature>
<dbReference type="InterPro" id="IPR013087">
    <property type="entry name" value="Znf_C2H2_type"/>
</dbReference>
<feature type="region of interest" description="Disordered" evidence="6">
    <location>
        <begin position="329"/>
        <end position="373"/>
    </location>
</feature>
<evidence type="ECO:0000313" key="9">
    <source>
        <dbReference type="WBParaSite" id="PSAMB.scaffold10477size4054.g33338.t1"/>
    </source>
</evidence>
<evidence type="ECO:0000256" key="5">
    <source>
        <dbReference type="PROSITE-ProRule" id="PRU00042"/>
    </source>
</evidence>
<dbReference type="GO" id="GO:0005634">
    <property type="term" value="C:nucleus"/>
    <property type="evidence" value="ECO:0007669"/>
    <property type="project" value="TreeGrafter"/>
</dbReference>
<sequence>MISESPEVTPAAETPTQQCDQCPYNTTDPARFKKHLRCHQSTAETACRHCDFRTVYSWNLDRHVKCHMAVGRYTCLRCSFSQNTRQSMTFHLQHHHRIQNSPVSTQTDEHWDDLEAAGCPALVNVEREPFIFEKHAVRFNQNVVISDKEKDSNNCREKEQSPPAAHHQHNSKENGGKEALLTPSSQSKRSREVANPANTLDGLVAQREALTPEGVPVGKRYLSEHEAIESPLDDKEIRNFETDPDVSTRTCSICGYQGKWISEMIRHKRVHTNERPFKCKYCSRTSKWKADLIRHVAKSHGIRVVSKYSRSKTFDSNPTVMRALKEAHGFIDGDANPNSNSNSQSPTMTRVDSPLSANHHHHHHHVGNGNSLTSTISVEELPGLTARRSANGAGDGQLNGHSHHHQQMLPSPLTKNNGDRAGSHPPSDRPIVGYKCVVCGFEQENRAVLYDHLSNVHNLAPYQCTGCEMTSLYRKAALAHCRQCRHGMVGFVENLSPIYQSDAGHCDNSSSAGPDAKRARLDKRSSNEQETEGSSSVSSLTAPESPSNLSRSTVSPPSVDPATHCDVCPFVADATPALIAHKKAHDPPKGLINYKCAFCAWFSKKKPAVLEHMRLHTDEPEQFMPEVERNLITPASFSNGSSMSLSSATMKK</sequence>
<accession>A0A914UK87</accession>
<dbReference type="Gene3D" id="3.30.160.60">
    <property type="entry name" value="Classic Zinc Finger"/>
    <property type="match status" value="5"/>
</dbReference>
<dbReference type="PROSITE" id="PS50157">
    <property type="entry name" value="ZINC_FINGER_C2H2_2"/>
    <property type="match status" value="2"/>
</dbReference>
<dbReference type="SUPFAM" id="SSF57667">
    <property type="entry name" value="beta-beta-alpha zinc fingers"/>
    <property type="match status" value="2"/>
</dbReference>
<dbReference type="PANTHER" id="PTHR24403:SF67">
    <property type="entry name" value="FI01116P-RELATED"/>
    <property type="match status" value="1"/>
</dbReference>